<accession>A0ABD2ATG0</accession>
<evidence type="ECO:0000313" key="2">
    <source>
        <dbReference type="Proteomes" id="UP001607302"/>
    </source>
</evidence>
<protein>
    <submittedName>
        <fullName evidence="1">Uncharacterized protein</fullName>
    </submittedName>
</protein>
<evidence type="ECO:0000313" key="1">
    <source>
        <dbReference type="EMBL" id="KAL2723902.1"/>
    </source>
</evidence>
<keyword evidence="2" id="KW-1185">Reference proteome</keyword>
<proteinExistence type="predicted"/>
<dbReference type="EMBL" id="JAUDFV010000139">
    <property type="protein sequence ID" value="KAL2723902.1"/>
    <property type="molecule type" value="Genomic_DNA"/>
</dbReference>
<organism evidence="1 2">
    <name type="scientific">Vespula squamosa</name>
    <name type="common">Southern yellow jacket</name>
    <name type="synonym">Wasp</name>
    <dbReference type="NCBI Taxonomy" id="30214"/>
    <lineage>
        <taxon>Eukaryota</taxon>
        <taxon>Metazoa</taxon>
        <taxon>Ecdysozoa</taxon>
        <taxon>Arthropoda</taxon>
        <taxon>Hexapoda</taxon>
        <taxon>Insecta</taxon>
        <taxon>Pterygota</taxon>
        <taxon>Neoptera</taxon>
        <taxon>Endopterygota</taxon>
        <taxon>Hymenoptera</taxon>
        <taxon>Apocrita</taxon>
        <taxon>Aculeata</taxon>
        <taxon>Vespoidea</taxon>
        <taxon>Vespidae</taxon>
        <taxon>Vespinae</taxon>
        <taxon>Vespula</taxon>
    </lineage>
</organism>
<sequence length="104" mass="12649">MRAFKKEETLEKHPTFSRLISFRISYPYKVTLYTINKCEKFKYECTEKSRKARIIFINDAIRKKFRQNRIIKNDEDLKVILSCDFINTCHFAILCFIEDDIWII</sequence>
<gene>
    <name evidence="1" type="ORF">V1478_008415</name>
</gene>
<comment type="caution">
    <text evidence="1">The sequence shown here is derived from an EMBL/GenBank/DDBJ whole genome shotgun (WGS) entry which is preliminary data.</text>
</comment>
<dbReference type="Proteomes" id="UP001607302">
    <property type="component" value="Unassembled WGS sequence"/>
</dbReference>
<dbReference type="AlphaFoldDB" id="A0ABD2ATG0"/>
<reference evidence="1 2" key="1">
    <citation type="journal article" date="2024" name="Ann. Entomol. Soc. Am.">
        <title>Genomic analyses of the southern and eastern yellowjacket wasps (Hymenoptera: Vespidae) reveal evolutionary signatures of social life.</title>
        <authorList>
            <person name="Catto M.A."/>
            <person name="Caine P.B."/>
            <person name="Orr S.E."/>
            <person name="Hunt B.G."/>
            <person name="Goodisman M.A.D."/>
        </authorList>
    </citation>
    <scope>NUCLEOTIDE SEQUENCE [LARGE SCALE GENOMIC DNA]</scope>
    <source>
        <strain evidence="1">233</strain>
        <tissue evidence="1">Head and thorax</tissue>
    </source>
</reference>
<name>A0ABD2ATG0_VESSQ</name>